<sequence>MATGVLVSYPSPVLHESRSAVFKKDLCIRHSKSDPVLVTLSQNSPLARCSDQESCWDSIEDLAQQHLLTQGADAVTLEGLKNHYNSCFTCGVSWYQDHASLDCAECGGYALRRPCLHCNGSCDEVWSRDLDASHKLRRAQWLGECKKAPQDAAPKSQQDS</sequence>
<dbReference type="AlphaFoldDB" id="A0A131YVQ1"/>
<reference evidence="1" key="1">
    <citation type="journal article" date="2016" name="Ticks Tick Borne Dis.">
        <title>De novo assembly and annotation of the salivary gland transcriptome of Rhipicephalus appendiculatus male and female ticks during blood feeding.</title>
        <authorList>
            <person name="de Castro M.H."/>
            <person name="de Klerk D."/>
            <person name="Pienaar R."/>
            <person name="Latif A.A."/>
            <person name="Rees D.J."/>
            <person name="Mans B.J."/>
        </authorList>
    </citation>
    <scope>NUCLEOTIDE SEQUENCE</scope>
    <source>
        <tissue evidence="1">Salivary glands</tissue>
    </source>
</reference>
<protein>
    <recommendedName>
        <fullName evidence="2">Protein pinocchio</fullName>
    </recommendedName>
</protein>
<accession>A0A131YVQ1</accession>
<organism evidence="1">
    <name type="scientific">Rhipicephalus appendiculatus</name>
    <name type="common">Brown ear tick</name>
    <dbReference type="NCBI Taxonomy" id="34631"/>
    <lineage>
        <taxon>Eukaryota</taxon>
        <taxon>Metazoa</taxon>
        <taxon>Ecdysozoa</taxon>
        <taxon>Arthropoda</taxon>
        <taxon>Chelicerata</taxon>
        <taxon>Arachnida</taxon>
        <taxon>Acari</taxon>
        <taxon>Parasitiformes</taxon>
        <taxon>Ixodida</taxon>
        <taxon>Ixodoidea</taxon>
        <taxon>Ixodidae</taxon>
        <taxon>Rhipicephalinae</taxon>
        <taxon>Rhipicephalus</taxon>
        <taxon>Rhipicephalus</taxon>
    </lineage>
</organism>
<name>A0A131YVQ1_RHIAP</name>
<proteinExistence type="predicted"/>
<evidence type="ECO:0008006" key="2">
    <source>
        <dbReference type="Google" id="ProtNLM"/>
    </source>
</evidence>
<evidence type="ECO:0000313" key="1">
    <source>
        <dbReference type="EMBL" id="JAP83057.1"/>
    </source>
</evidence>
<dbReference type="EMBL" id="GEDV01005500">
    <property type="protein sequence ID" value="JAP83057.1"/>
    <property type="molecule type" value="Transcribed_RNA"/>
</dbReference>